<comment type="caution">
    <text evidence="2">The sequence shown here is derived from an EMBL/GenBank/DDBJ whole genome shotgun (WGS) entry which is preliminary data.</text>
</comment>
<organism evidence="2 3">
    <name type="scientific">Igneacidithiobacillus copahuensis</name>
    <dbReference type="NCBI Taxonomy" id="2724909"/>
    <lineage>
        <taxon>Bacteria</taxon>
        <taxon>Pseudomonadati</taxon>
        <taxon>Pseudomonadota</taxon>
        <taxon>Acidithiobacillia</taxon>
        <taxon>Acidithiobacillales</taxon>
        <taxon>Acidithiobacillaceae</taxon>
        <taxon>Igneacidithiobacillus</taxon>
    </lineage>
</organism>
<dbReference type="InterPro" id="IPR019533">
    <property type="entry name" value="Peptidase_S26"/>
</dbReference>
<evidence type="ECO:0000313" key="3">
    <source>
        <dbReference type="Proteomes" id="UP001197378"/>
    </source>
</evidence>
<dbReference type="Pfam" id="PF10502">
    <property type="entry name" value="Peptidase_S26"/>
    <property type="match status" value="1"/>
</dbReference>
<dbReference type="GO" id="GO:0004252">
    <property type="term" value="F:serine-type endopeptidase activity"/>
    <property type="evidence" value="ECO:0007669"/>
    <property type="project" value="InterPro"/>
</dbReference>
<evidence type="ECO:0000259" key="1">
    <source>
        <dbReference type="Pfam" id="PF10502"/>
    </source>
</evidence>
<dbReference type="EMBL" id="JAAXYO010000107">
    <property type="protein sequence ID" value="MBU2788176.1"/>
    <property type="molecule type" value="Genomic_DNA"/>
</dbReference>
<dbReference type="AlphaFoldDB" id="A0AAE2YQ32"/>
<proteinExistence type="predicted"/>
<reference evidence="2" key="1">
    <citation type="journal article" date="2021" name="ISME J.">
        <title>Genomic evolution of the class Acidithiobacillia: deep-branching Proteobacteria living in extreme acidic conditions.</title>
        <authorList>
            <person name="Moya-Beltran A."/>
            <person name="Beard S."/>
            <person name="Rojas-Villalobos C."/>
            <person name="Issotta F."/>
            <person name="Gallardo Y."/>
            <person name="Ulloa R."/>
            <person name="Giaveno A."/>
            <person name="Degli Esposti M."/>
            <person name="Johnson D.B."/>
            <person name="Quatrini R."/>
        </authorList>
    </citation>
    <scope>NUCLEOTIDE SEQUENCE</scope>
    <source>
        <strain evidence="2">VAN18-1</strain>
    </source>
</reference>
<dbReference type="SUPFAM" id="SSF51306">
    <property type="entry name" value="LexA/Signal peptidase"/>
    <property type="match status" value="1"/>
</dbReference>
<dbReference type="GO" id="GO:0006465">
    <property type="term" value="P:signal peptide processing"/>
    <property type="evidence" value="ECO:0007669"/>
    <property type="project" value="InterPro"/>
</dbReference>
<gene>
    <name evidence="2" type="ORF">HFQ13_08155</name>
</gene>
<protein>
    <submittedName>
        <fullName evidence="2">Conjugal transfer protein</fullName>
    </submittedName>
</protein>
<accession>A0AAE2YQ32</accession>
<feature type="domain" description="Peptidase S26" evidence="1">
    <location>
        <begin position="11"/>
        <end position="202"/>
    </location>
</feature>
<keyword evidence="3" id="KW-1185">Reference proteome</keyword>
<sequence length="222" mass="24196">MRLPKLSTLAIITAATLTLPVAALFAVGRIEHWSLNVTTCMPIGFYQRSPKPAHLKDGDRVYLCPPVHEGLHVPFVGPTAMLANTPPGDNPAMHEAITGLWLDFAPRGKWHCADDLMPFAKDVVATAGQTVKITKEGVIANGKLLPNSRIVTKVEGIPVIHLPIGTRLTVPNGYFWDYAPGTFAFTSAYYGPVPVKNILGSLRPTLVIPGSQYWYTDQIQTK</sequence>
<dbReference type="RefSeq" id="WP_215885537.1">
    <property type="nucleotide sequence ID" value="NZ_JAAXYO010000107.1"/>
</dbReference>
<name>A0AAE2YQ32_9PROT</name>
<evidence type="ECO:0000313" key="2">
    <source>
        <dbReference type="EMBL" id="MBU2788176.1"/>
    </source>
</evidence>
<dbReference type="InterPro" id="IPR036286">
    <property type="entry name" value="LexA/Signal_pep-like_sf"/>
</dbReference>
<dbReference type="Proteomes" id="UP001197378">
    <property type="component" value="Unassembled WGS sequence"/>
</dbReference>